<reference evidence="1" key="1">
    <citation type="journal article" date="2014" name="Nat. Genet.">
        <title>Genome and transcriptome of the porcine whipworm Trichuris suis.</title>
        <authorList>
            <person name="Jex A.R."/>
            <person name="Nejsum P."/>
            <person name="Schwarz E.M."/>
            <person name="Hu L."/>
            <person name="Young N.D."/>
            <person name="Hall R.S."/>
            <person name="Korhonen P.K."/>
            <person name="Liao S."/>
            <person name="Thamsborg S."/>
            <person name="Xia J."/>
            <person name="Xu P."/>
            <person name="Wang S."/>
            <person name="Scheerlinck J.P."/>
            <person name="Hofmann A."/>
            <person name="Sternberg P.W."/>
            <person name="Wang J."/>
            <person name="Gasser R.B."/>
        </authorList>
    </citation>
    <scope>NUCLEOTIDE SEQUENCE [LARGE SCALE GENOMIC DNA]</scope>
    <source>
        <strain evidence="1">DCEP-RM93F</strain>
    </source>
</reference>
<sequence>MLSSLCSNLTTEREHCSAYLNLHDMVLFSYRAAPIAIKPFDPMQKPTKSPIAHAAPKAMERAMLALIPPISRMLPTIILKISLVLSCSSQKMEYLPWSYCLLSITVVTFRLTSSTLCVSTSYQRRPNSSCIFDNPYVHSFLVFLQGTKNISNSIHAWSVSKLDGTLPPINCKIICQVIRESFKMIRKF</sequence>
<evidence type="ECO:0000313" key="1">
    <source>
        <dbReference type="EMBL" id="KFD68840.1"/>
    </source>
</evidence>
<dbReference type="AlphaFoldDB" id="A0A085NH94"/>
<proteinExistence type="predicted"/>
<dbReference type="EMBL" id="KL367500">
    <property type="protein sequence ID" value="KFD68840.1"/>
    <property type="molecule type" value="Genomic_DNA"/>
</dbReference>
<protein>
    <submittedName>
        <fullName evidence="1">Uncharacterized protein</fullName>
    </submittedName>
</protein>
<accession>A0A085NH94</accession>
<dbReference type="Proteomes" id="UP000030758">
    <property type="component" value="Unassembled WGS sequence"/>
</dbReference>
<gene>
    <name evidence="1" type="ORF">M514_18870</name>
</gene>
<organism evidence="1">
    <name type="scientific">Trichuris suis</name>
    <name type="common">pig whipworm</name>
    <dbReference type="NCBI Taxonomy" id="68888"/>
    <lineage>
        <taxon>Eukaryota</taxon>
        <taxon>Metazoa</taxon>
        <taxon>Ecdysozoa</taxon>
        <taxon>Nematoda</taxon>
        <taxon>Enoplea</taxon>
        <taxon>Dorylaimia</taxon>
        <taxon>Trichinellida</taxon>
        <taxon>Trichuridae</taxon>
        <taxon>Trichuris</taxon>
    </lineage>
</organism>
<name>A0A085NH94_9BILA</name>